<sequence>MSLSKRETSTRKIFDSRIVIFVVGRGESTREFRFHEGVLTYLSEPLRALLTGGIQESLEGKIIWDDVKPATFFLLWTTRIPAPTPFPIPRTKTMQKKTRKKNKTPKKKPRISEVSSTRKSPTPRKEESEDSDDEADSKRLVSFDHLMKPADLYILADKYIIEDLKKACIEDVCRKLYNATGHDESIAHTNFASYYLHYLIGDMKWAMSNDAVQNLIKEIPDFTVELLLGIPATYWKDLQRQP</sequence>
<proteinExistence type="predicted"/>
<keyword evidence="3" id="KW-1185">Reference proteome</keyword>
<feature type="compositionally biased region" description="Basic residues" evidence="1">
    <location>
        <begin position="93"/>
        <end position="109"/>
    </location>
</feature>
<dbReference type="SUPFAM" id="SSF54695">
    <property type="entry name" value="POZ domain"/>
    <property type="match status" value="1"/>
</dbReference>
<name>A0A135RNF6_9PEZI</name>
<gene>
    <name evidence="2" type="ORF">CSAL01_10163</name>
</gene>
<comment type="caution">
    <text evidence="2">The sequence shown here is derived from an EMBL/GenBank/DDBJ whole genome shotgun (WGS) entry which is preliminary data.</text>
</comment>
<feature type="region of interest" description="Disordered" evidence="1">
    <location>
        <begin position="85"/>
        <end position="136"/>
    </location>
</feature>
<dbReference type="PANTHER" id="PTHR47843">
    <property type="entry name" value="BTB DOMAIN-CONTAINING PROTEIN-RELATED"/>
    <property type="match status" value="1"/>
</dbReference>
<dbReference type="OrthoDB" id="9997739at2759"/>
<dbReference type="Gene3D" id="3.30.710.10">
    <property type="entry name" value="Potassium Channel Kv1.1, Chain A"/>
    <property type="match status" value="1"/>
</dbReference>
<dbReference type="PANTHER" id="PTHR47843:SF2">
    <property type="entry name" value="BTB DOMAIN-CONTAINING PROTEIN"/>
    <property type="match status" value="1"/>
</dbReference>
<dbReference type="EMBL" id="JFFI01002763">
    <property type="protein sequence ID" value="KXH25282.1"/>
    <property type="molecule type" value="Genomic_DNA"/>
</dbReference>
<reference evidence="2 3" key="1">
    <citation type="submission" date="2014-02" db="EMBL/GenBank/DDBJ databases">
        <title>The genome sequence of Colletotrichum salicis CBS 607.94.</title>
        <authorList>
            <person name="Baroncelli R."/>
            <person name="Thon M.R."/>
        </authorList>
    </citation>
    <scope>NUCLEOTIDE SEQUENCE [LARGE SCALE GENOMIC DNA]</scope>
    <source>
        <strain evidence="2 3">CBS 607.94</strain>
    </source>
</reference>
<evidence type="ECO:0000313" key="2">
    <source>
        <dbReference type="EMBL" id="KXH25282.1"/>
    </source>
</evidence>
<dbReference type="Proteomes" id="UP000070121">
    <property type="component" value="Unassembled WGS sequence"/>
</dbReference>
<evidence type="ECO:0000313" key="3">
    <source>
        <dbReference type="Proteomes" id="UP000070121"/>
    </source>
</evidence>
<organism evidence="2 3">
    <name type="scientific">Colletotrichum salicis</name>
    <dbReference type="NCBI Taxonomy" id="1209931"/>
    <lineage>
        <taxon>Eukaryota</taxon>
        <taxon>Fungi</taxon>
        <taxon>Dikarya</taxon>
        <taxon>Ascomycota</taxon>
        <taxon>Pezizomycotina</taxon>
        <taxon>Sordariomycetes</taxon>
        <taxon>Hypocreomycetidae</taxon>
        <taxon>Glomerellales</taxon>
        <taxon>Glomerellaceae</taxon>
        <taxon>Colletotrichum</taxon>
        <taxon>Colletotrichum acutatum species complex</taxon>
    </lineage>
</organism>
<dbReference type="AlphaFoldDB" id="A0A135RNF6"/>
<evidence type="ECO:0000256" key="1">
    <source>
        <dbReference type="SAM" id="MobiDB-lite"/>
    </source>
</evidence>
<accession>A0A135RNF6</accession>
<dbReference type="STRING" id="1209931.A0A135RNF6"/>
<protein>
    <recommendedName>
        <fullName evidence="4">BTB domain-containing protein</fullName>
    </recommendedName>
</protein>
<dbReference type="InterPro" id="IPR011333">
    <property type="entry name" value="SKP1/BTB/POZ_sf"/>
</dbReference>
<evidence type="ECO:0008006" key="4">
    <source>
        <dbReference type="Google" id="ProtNLM"/>
    </source>
</evidence>